<evidence type="ECO:0000259" key="14">
    <source>
        <dbReference type="PROSITE" id="PS51873"/>
    </source>
</evidence>
<comment type="cofactor">
    <cofactor evidence="2">
        <name>Zn(2+)</name>
        <dbReference type="ChEBI" id="CHEBI:29105"/>
    </cofactor>
</comment>
<dbReference type="PROSITE" id="PS00518">
    <property type="entry name" value="ZF_RING_1"/>
    <property type="match status" value="1"/>
</dbReference>
<comment type="similarity">
    <text evidence="4">Belongs to the RBR family. Ariadne subfamily.</text>
</comment>
<gene>
    <name evidence="15" type="ORF">OLC1_LOCUS22136</name>
</gene>
<evidence type="ECO:0000256" key="6">
    <source>
        <dbReference type="ARBA" id="ARBA00022679"/>
    </source>
</evidence>
<dbReference type="GO" id="GO:0008270">
    <property type="term" value="F:zinc ion binding"/>
    <property type="evidence" value="ECO:0007669"/>
    <property type="project" value="UniProtKB-KW"/>
</dbReference>
<evidence type="ECO:0000256" key="3">
    <source>
        <dbReference type="ARBA" id="ARBA00003976"/>
    </source>
</evidence>
<dbReference type="InterPro" id="IPR017907">
    <property type="entry name" value="Znf_RING_CS"/>
</dbReference>
<dbReference type="AlphaFoldDB" id="A0AAV1E7K3"/>
<dbReference type="EC" id="2.3.2.31" evidence="5"/>
<dbReference type="PROSITE" id="PS51873">
    <property type="entry name" value="TRIAD"/>
    <property type="match status" value="1"/>
</dbReference>
<evidence type="ECO:0000256" key="7">
    <source>
        <dbReference type="ARBA" id="ARBA00022723"/>
    </source>
</evidence>
<dbReference type="SUPFAM" id="SSF57850">
    <property type="entry name" value="RING/U-box"/>
    <property type="match status" value="2"/>
</dbReference>
<dbReference type="InterPro" id="IPR044066">
    <property type="entry name" value="TRIAD_supradom"/>
</dbReference>
<dbReference type="FunFam" id="3.30.40.10:FF:000230">
    <property type="entry name" value="RBR-type E3 ubiquitin transferase"/>
    <property type="match status" value="1"/>
</dbReference>
<reference evidence="15" key="1">
    <citation type="submission" date="2023-03" db="EMBL/GenBank/DDBJ databases">
        <authorList>
            <person name="Julca I."/>
        </authorList>
    </citation>
    <scope>NUCLEOTIDE SEQUENCE</scope>
</reference>
<evidence type="ECO:0000313" key="15">
    <source>
        <dbReference type="EMBL" id="CAI9115660.1"/>
    </source>
</evidence>
<keyword evidence="6" id="KW-0808">Transferase</keyword>
<dbReference type="InterPro" id="IPR002867">
    <property type="entry name" value="IBR_dom"/>
</dbReference>
<keyword evidence="16" id="KW-1185">Reference proteome</keyword>
<feature type="domain" description="RING-type" evidence="14">
    <location>
        <begin position="115"/>
        <end position="311"/>
    </location>
</feature>
<organism evidence="15 16">
    <name type="scientific">Oldenlandia corymbosa var. corymbosa</name>
    <dbReference type="NCBI Taxonomy" id="529605"/>
    <lineage>
        <taxon>Eukaryota</taxon>
        <taxon>Viridiplantae</taxon>
        <taxon>Streptophyta</taxon>
        <taxon>Embryophyta</taxon>
        <taxon>Tracheophyta</taxon>
        <taxon>Spermatophyta</taxon>
        <taxon>Magnoliopsida</taxon>
        <taxon>eudicotyledons</taxon>
        <taxon>Gunneridae</taxon>
        <taxon>Pentapetalae</taxon>
        <taxon>asterids</taxon>
        <taxon>lamiids</taxon>
        <taxon>Gentianales</taxon>
        <taxon>Rubiaceae</taxon>
        <taxon>Rubioideae</taxon>
        <taxon>Spermacoceae</taxon>
        <taxon>Hedyotis-Oldenlandia complex</taxon>
        <taxon>Oldenlandia</taxon>
    </lineage>
</organism>
<dbReference type="GO" id="GO:0016567">
    <property type="term" value="P:protein ubiquitination"/>
    <property type="evidence" value="ECO:0007669"/>
    <property type="project" value="InterPro"/>
</dbReference>
<dbReference type="Proteomes" id="UP001161247">
    <property type="component" value="Chromosome 8"/>
</dbReference>
<dbReference type="InterPro" id="IPR001841">
    <property type="entry name" value="Znf_RING"/>
</dbReference>
<dbReference type="PANTHER" id="PTHR11685">
    <property type="entry name" value="RBR FAMILY RING FINGER AND IBR DOMAIN-CONTAINING"/>
    <property type="match status" value="1"/>
</dbReference>
<dbReference type="GO" id="GO:0061630">
    <property type="term" value="F:ubiquitin protein ligase activity"/>
    <property type="evidence" value="ECO:0007669"/>
    <property type="project" value="UniProtKB-EC"/>
</dbReference>
<name>A0AAV1E7K3_OLDCO</name>
<accession>A0AAV1E7K3</accession>
<evidence type="ECO:0000259" key="13">
    <source>
        <dbReference type="PROSITE" id="PS50089"/>
    </source>
</evidence>
<dbReference type="Pfam" id="PF01485">
    <property type="entry name" value="IBR"/>
    <property type="match status" value="1"/>
</dbReference>
<evidence type="ECO:0000256" key="10">
    <source>
        <dbReference type="ARBA" id="ARBA00022786"/>
    </source>
</evidence>
<keyword evidence="9 12" id="KW-0863">Zinc-finger</keyword>
<evidence type="ECO:0000256" key="12">
    <source>
        <dbReference type="PROSITE-ProRule" id="PRU00175"/>
    </source>
</evidence>
<feature type="domain" description="RING-type" evidence="13">
    <location>
        <begin position="119"/>
        <end position="168"/>
    </location>
</feature>
<protein>
    <recommendedName>
        <fullName evidence="5">RBR-type E3 ubiquitin transferase</fullName>
        <ecNumber evidence="5">2.3.2.31</ecNumber>
    </recommendedName>
</protein>
<dbReference type="CDD" id="cd22582">
    <property type="entry name" value="BRcat_RBR_unk"/>
    <property type="match status" value="1"/>
</dbReference>
<dbReference type="InterPro" id="IPR013083">
    <property type="entry name" value="Znf_RING/FYVE/PHD"/>
</dbReference>
<comment type="function">
    <text evidence="3">Might act as an E3 ubiquitin-protein ligase, or as part of E3 complex, which accepts ubiquitin from specific E2 ubiquitin-conjugating enzymes and then transfers it to substrates.</text>
</comment>
<evidence type="ECO:0000256" key="9">
    <source>
        <dbReference type="ARBA" id="ARBA00022771"/>
    </source>
</evidence>
<evidence type="ECO:0000313" key="16">
    <source>
        <dbReference type="Proteomes" id="UP001161247"/>
    </source>
</evidence>
<dbReference type="InterPro" id="IPR031127">
    <property type="entry name" value="E3_UB_ligase_RBR"/>
</dbReference>
<keyword evidence="10" id="KW-0833">Ubl conjugation pathway</keyword>
<keyword evidence="7" id="KW-0479">Metal-binding</keyword>
<dbReference type="PROSITE" id="PS50089">
    <property type="entry name" value="ZF_RING_2"/>
    <property type="match status" value="1"/>
</dbReference>
<evidence type="ECO:0000256" key="8">
    <source>
        <dbReference type="ARBA" id="ARBA00022737"/>
    </source>
</evidence>
<dbReference type="Gene3D" id="3.30.40.10">
    <property type="entry name" value="Zinc/RING finger domain, C3HC4 (zinc finger)"/>
    <property type="match status" value="1"/>
</dbReference>
<evidence type="ECO:0000256" key="2">
    <source>
        <dbReference type="ARBA" id="ARBA00001947"/>
    </source>
</evidence>
<evidence type="ECO:0000256" key="1">
    <source>
        <dbReference type="ARBA" id="ARBA00001798"/>
    </source>
</evidence>
<keyword evidence="8" id="KW-0677">Repeat</keyword>
<keyword evidence="11" id="KW-0862">Zinc</keyword>
<dbReference type="EMBL" id="OX459125">
    <property type="protein sequence ID" value="CAI9115660.1"/>
    <property type="molecule type" value="Genomic_DNA"/>
</dbReference>
<comment type="catalytic activity">
    <reaction evidence="1">
        <text>[E2 ubiquitin-conjugating enzyme]-S-ubiquitinyl-L-cysteine + [acceptor protein]-L-lysine = [E2 ubiquitin-conjugating enzyme]-L-cysteine + [acceptor protein]-N(6)-ubiquitinyl-L-lysine.</text>
        <dbReference type="EC" id="2.3.2.31"/>
    </reaction>
</comment>
<sequence>MATLVMEVVMLDNDHDDVASDDDEVSILHANPVLLEKGRNSSSAMNSTGTKHNNKRVILDEDDDDVDEVQVISSRTKRMLYLGECSNSKPETVTITDDDDDDDDNDTVDQKDDDDTFLCDFCVDKKPKIEKFSIKGCNHTYCSECLAKYVASKLKQNHTHNISCPSTRWCKGRLEPQDCGSILPAEVFDRWNNALSEAMLLASDQFYCPYKDCSAHLVDKRSSAAGNSIEAITDSKCPHCRRMFCASCGVPWHAGISCEEFGKLKKDGREMEGIKVMNVIAKDNELESCPGCGFFVERTQGCRCGLFFVCD</sequence>
<evidence type="ECO:0000256" key="5">
    <source>
        <dbReference type="ARBA" id="ARBA00012251"/>
    </source>
</evidence>
<dbReference type="SMART" id="SM00647">
    <property type="entry name" value="IBR"/>
    <property type="match status" value="1"/>
</dbReference>
<proteinExistence type="inferred from homology"/>
<evidence type="ECO:0000256" key="4">
    <source>
        <dbReference type="ARBA" id="ARBA00005884"/>
    </source>
</evidence>
<evidence type="ECO:0000256" key="11">
    <source>
        <dbReference type="ARBA" id="ARBA00022833"/>
    </source>
</evidence>